<sequence length="93" mass="10916">MARYIRTSRYSIHGFRSFISRIPLTGFEPRRKRRRWQYQCMLMDVYGNGAFLVEGMPRAACCIRFLQCALRLKQPVAEETDRDGKCDEATGNF</sequence>
<keyword evidence="2" id="KW-1185">Reference proteome</keyword>
<dbReference type="HOGENOM" id="CLU_2400550_0_0_1"/>
<evidence type="ECO:0000313" key="2">
    <source>
        <dbReference type="Proteomes" id="UP000054018"/>
    </source>
</evidence>
<reference evidence="2" key="2">
    <citation type="submission" date="2015-01" db="EMBL/GenBank/DDBJ databases">
        <title>Evolutionary Origins and Diversification of the Mycorrhizal Mutualists.</title>
        <authorList>
            <consortium name="DOE Joint Genome Institute"/>
            <consortium name="Mycorrhizal Genomics Consortium"/>
            <person name="Kohler A."/>
            <person name="Kuo A."/>
            <person name="Nagy L.G."/>
            <person name="Floudas D."/>
            <person name="Copeland A."/>
            <person name="Barry K.W."/>
            <person name="Cichocki N."/>
            <person name="Veneault-Fourrey C."/>
            <person name="LaButti K."/>
            <person name="Lindquist E.A."/>
            <person name="Lipzen A."/>
            <person name="Lundell T."/>
            <person name="Morin E."/>
            <person name="Murat C."/>
            <person name="Riley R."/>
            <person name="Ohm R."/>
            <person name="Sun H."/>
            <person name="Tunlid A."/>
            <person name="Henrissat B."/>
            <person name="Grigoriev I.V."/>
            <person name="Hibbett D.S."/>
            <person name="Martin F."/>
        </authorList>
    </citation>
    <scope>NUCLEOTIDE SEQUENCE [LARGE SCALE GENOMIC DNA]</scope>
    <source>
        <strain evidence="2">441</strain>
    </source>
</reference>
<dbReference type="AlphaFoldDB" id="A0A0D0A9Q8"/>
<protein>
    <submittedName>
        <fullName evidence="1">Uncharacterized protein</fullName>
    </submittedName>
</protein>
<organism evidence="1 2">
    <name type="scientific">Pisolithus microcarpus 441</name>
    <dbReference type="NCBI Taxonomy" id="765257"/>
    <lineage>
        <taxon>Eukaryota</taxon>
        <taxon>Fungi</taxon>
        <taxon>Dikarya</taxon>
        <taxon>Basidiomycota</taxon>
        <taxon>Agaricomycotina</taxon>
        <taxon>Agaricomycetes</taxon>
        <taxon>Agaricomycetidae</taxon>
        <taxon>Boletales</taxon>
        <taxon>Sclerodermatineae</taxon>
        <taxon>Pisolithaceae</taxon>
        <taxon>Pisolithus</taxon>
    </lineage>
</organism>
<proteinExistence type="predicted"/>
<dbReference type="EMBL" id="KN833691">
    <property type="protein sequence ID" value="KIK28723.1"/>
    <property type="molecule type" value="Genomic_DNA"/>
</dbReference>
<evidence type="ECO:0000313" key="1">
    <source>
        <dbReference type="EMBL" id="KIK28723.1"/>
    </source>
</evidence>
<gene>
    <name evidence="1" type="ORF">PISMIDRAFT_672896</name>
</gene>
<name>A0A0D0A9Q8_9AGAM</name>
<dbReference type="Proteomes" id="UP000054018">
    <property type="component" value="Unassembled WGS sequence"/>
</dbReference>
<reference evidence="1 2" key="1">
    <citation type="submission" date="2014-04" db="EMBL/GenBank/DDBJ databases">
        <authorList>
            <consortium name="DOE Joint Genome Institute"/>
            <person name="Kuo A."/>
            <person name="Kohler A."/>
            <person name="Costa M.D."/>
            <person name="Nagy L.G."/>
            <person name="Floudas D."/>
            <person name="Copeland A."/>
            <person name="Barry K.W."/>
            <person name="Cichocki N."/>
            <person name="Veneault-Fourrey C."/>
            <person name="LaButti K."/>
            <person name="Lindquist E.A."/>
            <person name="Lipzen A."/>
            <person name="Lundell T."/>
            <person name="Morin E."/>
            <person name="Murat C."/>
            <person name="Sun H."/>
            <person name="Tunlid A."/>
            <person name="Henrissat B."/>
            <person name="Grigoriev I.V."/>
            <person name="Hibbett D.S."/>
            <person name="Martin F."/>
            <person name="Nordberg H.P."/>
            <person name="Cantor M.N."/>
            <person name="Hua S.X."/>
        </authorList>
    </citation>
    <scope>NUCLEOTIDE SEQUENCE [LARGE SCALE GENOMIC DNA]</scope>
    <source>
        <strain evidence="1 2">441</strain>
    </source>
</reference>
<accession>A0A0D0A9Q8</accession>